<dbReference type="Proteomes" id="UP000054715">
    <property type="component" value="Unassembled WGS sequence"/>
</dbReference>
<evidence type="ECO:0000256" key="1">
    <source>
        <dbReference type="ARBA" id="ARBA00001947"/>
    </source>
</evidence>
<dbReference type="Gene3D" id="3.30.230.20">
    <property type="entry name" value="lpxc deacetylase, domain 1"/>
    <property type="match status" value="1"/>
</dbReference>
<dbReference type="SUPFAM" id="SSF54211">
    <property type="entry name" value="Ribosomal protein S5 domain 2-like"/>
    <property type="match status" value="2"/>
</dbReference>
<keyword evidence="9 12" id="KW-0862">Zinc</keyword>
<keyword evidence="7 12" id="KW-0479">Metal-binding</keyword>
<comment type="caution">
    <text evidence="13">The sequence shown here is derived from an EMBL/GenBank/DDBJ whole genome shotgun (WGS) entry which is preliminary data.</text>
</comment>
<name>A0A0W0UHR1_9GAMM</name>
<evidence type="ECO:0000256" key="6">
    <source>
        <dbReference type="ARBA" id="ARBA00022556"/>
    </source>
</evidence>
<dbReference type="RefSeq" id="WP_058449509.1">
    <property type="nucleotide sequence ID" value="NZ_CAAAJF010000005.1"/>
</dbReference>
<dbReference type="InterPro" id="IPR011334">
    <property type="entry name" value="UDP-acyl_GlcNac_deAcase_C"/>
</dbReference>
<feature type="binding site" evidence="12">
    <location>
        <position position="237"/>
    </location>
    <ligand>
        <name>Zn(2+)</name>
        <dbReference type="ChEBI" id="CHEBI:29105"/>
    </ligand>
</feature>
<dbReference type="PANTHER" id="PTHR33694">
    <property type="entry name" value="UDP-3-O-ACYL-N-ACETYLGLUCOSAMINE DEACETYLASE 1, MITOCHONDRIAL-RELATED"/>
    <property type="match status" value="1"/>
</dbReference>
<dbReference type="AlphaFoldDB" id="A0A0W0UHR1"/>
<evidence type="ECO:0000256" key="7">
    <source>
        <dbReference type="ARBA" id="ARBA00022723"/>
    </source>
</evidence>
<feature type="binding site" evidence="12">
    <location>
        <position position="78"/>
    </location>
    <ligand>
        <name>Zn(2+)</name>
        <dbReference type="ChEBI" id="CHEBI:29105"/>
    </ligand>
</feature>
<evidence type="ECO:0000313" key="15">
    <source>
        <dbReference type="Proteomes" id="UP000054715"/>
    </source>
</evidence>
<dbReference type="HAMAP" id="MF_00388">
    <property type="entry name" value="LpxC"/>
    <property type="match status" value="1"/>
</dbReference>
<evidence type="ECO:0000256" key="11">
    <source>
        <dbReference type="ARBA" id="ARBA00024535"/>
    </source>
</evidence>
<evidence type="ECO:0000256" key="10">
    <source>
        <dbReference type="ARBA" id="ARBA00023098"/>
    </source>
</evidence>
<dbReference type="InterPro" id="IPR004463">
    <property type="entry name" value="UDP-acyl_GlcNac_deAcase"/>
</dbReference>
<dbReference type="EMBL" id="LYOZ01000018">
    <property type="protein sequence ID" value="OCH97843.1"/>
    <property type="molecule type" value="Genomic_DNA"/>
</dbReference>
<evidence type="ECO:0000313" key="13">
    <source>
        <dbReference type="EMBL" id="KTD07381.1"/>
    </source>
</evidence>
<dbReference type="UniPathway" id="UPA00359">
    <property type="reaction ID" value="UER00478"/>
</dbReference>
<feature type="active site" description="Proton donor" evidence="12">
    <location>
        <position position="264"/>
    </location>
</feature>
<evidence type="ECO:0000256" key="5">
    <source>
        <dbReference type="ARBA" id="ARBA00022516"/>
    </source>
</evidence>
<evidence type="ECO:0000256" key="3">
    <source>
        <dbReference type="ARBA" id="ARBA00005002"/>
    </source>
</evidence>
<comment type="similarity">
    <text evidence="12">Belongs to the LpxC family.</text>
</comment>
<keyword evidence="6 12" id="KW-0441">Lipid A biosynthesis</keyword>
<dbReference type="InterPro" id="IPR015870">
    <property type="entry name" value="UDP-acyl_N-AcGlcN_deAcase_N"/>
</dbReference>
<evidence type="ECO:0000313" key="16">
    <source>
        <dbReference type="Proteomes" id="UP000093336"/>
    </source>
</evidence>
<comment type="catalytic activity">
    <reaction evidence="11 12">
        <text>a UDP-3-O-[(3R)-3-hydroxyacyl]-N-acetyl-alpha-D-glucosamine + H2O = a UDP-3-O-[(3R)-3-hydroxyacyl]-alpha-D-glucosamine + acetate</text>
        <dbReference type="Rhea" id="RHEA:67816"/>
        <dbReference type="ChEBI" id="CHEBI:15377"/>
        <dbReference type="ChEBI" id="CHEBI:30089"/>
        <dbReference type="ChEBI" id="CHEBI:137740"/>
        <dbReference type="ChEBI" id="CHEBI:173225"/>
        <dbReference type="EC" id="3.5.1.108"/>
    </reaction>
</comment>
<reference evidence="13 15" key="1">
    <citation type="submission" date="2015-11" db="EMBL/GenBank/DDBJ databases">
        <title>Genomic analysis of 38 Legionella species identifies large and diverse effector repertoires.</title>
        <authorList>
            <person name="Burstein D."/>
            <person name="Amaro F."/>
            <person name="Zusman T."/>
            <person name="Lifshitz Z."/>
            <person name="Cohen O."/>
            <person name="Gilbert J.A."/>
            <person name="Pupko T."/>
            <person name="Shuman H.A."/>
            <person name="Segal G."/>
        </authorList>
    </citation>
    <scope>NUCLEOTIDE SEQUENCE [LARGE SCALE GENOMIC DNA]</scope>
    <source>
        <strain evidence="13 15">JA-26-G1-E2</strain>
    </source>
</reference>
<evidence type="ECO:0000256" key="12">
    <source>
        <dbReference type="HAMAP-Rule" id="MF_00388"/>
    </source>
</evidence>
<dbReference type="PATRIC" id="fig|455.5.peg.1667"/>
<feature type="binding site" evidence="12">
    <location>
        <position position="241"/>
    </location>
    <ligand>
        <name>Zn(2+)</name>
        <dbReference type="ChEBI" id="CHEBI:29105"/>
    </ligand>
</feature>
<dbReference type="EC" id="3.5.1.108" evidence="4 12"/>
<comment type="function">
    <text evidence="2 12">Catalyzes the hydrolysis of UDP-3-O-myristoyl-N-acetylglucosamine to form UDP-3-O-myristoylglucosamine and acetate, the committed step in lipid A biosynthesis.</text>
</comment>
<dbReference type="GO" id="GO:0009245">
    <property type="term" value="P:lipid A biosynthetic process"/>
    <property type="evidence" value="ECO:0007669"/>
    <property type="project" value="UniProtKB-UniRule"/>
</dbReference>
<keyword evidence="5 12" id="KW-0444">Lipid biosynthesis</keyword>
<comment type="cofactor">
    <cofactor evidence="1 12">
        <name>Zn(2+)</name>
        <dbReference type="ChEBI" id="CHEBI:29105"/>
    </cofactor>
</comment>
<organism evidence="13 15">
    <name type="scientific">Legionella jamestowniensis</name>
    <dbReference type="NCBI Taxonomy" id="455"/>
    <lineage>
        <taxon>Bacteria</taxon>
        <taxon>Pseudomonadati</taxon>
        <taxon>Pseudomonadota</taxon>
        <taxon>Gammaproteobacteria</taxon>
        <taxon>Legionellales</taxon>
        <taxon>Legionellaceae</taxon>
        <taxon>Legionella</taxon>
    </lineage>
</organism>
<proteinExistence type="inferred from homology"/>
<sequence length="306" mass="34147">MIKQRTPKKVIQATGVGLHSGEKVLLTLRPAPINTGIVFRRTDLNPVVEIPALYDHVGDTMLCTSLQRDGVKVATVEHLLSAFAGLGIDNAYVDINAPEIPIMDGSAAPFVFLIQSAGIREQSAAKRFIRILKPIRVEDDGKYVQFLPHNGYKVSFTIDFDHPVFNDKPQMATFDFSATSYVKEVCRARTFGFLSDYEKLRENDLAKGGSLDNAIVVDDYRILNEDGLRFESEFVTHKVLDAIGDLYLLGCGLIGAFEGHKSGHGLNNRLLRELMVRQDAWEYTYFDAENYQPTVVTEADFLPVEA</sequence>
<dbReference type="InterPro" id="IPR020568">
    <property type="entry name" value="Ribosomal_Su5_D2-typ_SF"/>
</dbReference>
<evidence type="ECO:0000256" key="9">
    <source>
        <dbReference type="ARBA" id="ARBA00022833"/>
    </source>
</evidence>
<keyword evidence="8 12" id="KW-0378">Hydrolase</keyword>
<dbReference type="STRING" id="455.Ljam_1576"/>
<evidence type="ECO:0000256" key="2">
    <source>
        <dbReference type="ARBA" id="ARBA00002923"/>
    </source>
</evidence>
<gene>
    <name evidence="12 13" type="primary">lpxC</name>
    <name evidence="14" type="ORF">A8135_01070</name>
    <name evidence="13" type="ORF">Ljam_1576</name>
</gene>
<dbReference type="EMBL" id="LNYG01000013">
    <property type="protein sequence ID" value="KTD07381.1"/>
    <property type="molecule type" value="Genomic_DNA"/>
</dbReference>
<evidence type="ECO:0000256" key="4">
    <source>
        <dbReference type="ARBA" id="ARBA00012745"/>
    </source>
</evidence>
<dbReference type="PANTHER" id="PTHR33694:SF1">
    <property type="entry name" value="UDP-3-O-ACYL-N-ACETYLGLUCOSAMINE DEACETYLASE 1, MITOCHONDRIAL-RELATED"/>
    <property type="match status" value="1"/>
</dbReference>
<dbReference type="GO" id="GO:0103117">
    <property type="term" value="F:UDP-3-O-acyl-N-acetylglucosamine deacetylase activity"/>
    <property type="evidence" value="ECO:0007669"/>
    <property type="project" value="UniProtKB-UniRule"/>
</dbReference>
<accession>A0A0W0UHR1</accession>
<reference evidence="14 16" key="2">
    <citation type="submission" date="2016-05" db="EMBL/GenBank/DDBJ databases">
        <authorList>
            <person name="Prochazka B."/>
            <person name="Indra A."/>
            <person name="Hasenberger P."/>
            <person name="Blaschitz M."/>
            <person name="Wagner L."/>
            <person name="Wewalka G."/>
            <person name="Sorschag S."/>
            <person name="Schmid D."/>
            <person name="Ruppitsch W."/>
        </authorList>
    </citation>
    <scope>NUCLEOTIDE SEQUENCE [LARGE SCALE GENOMIC DNA]</scope>
    <source>
        <strain evidence="14 16">974010_12</strain>
    </source>
</reference>
<dbReference type="OrthoDB" id="9802746at2"/>
<dbReference type="NCBIfam" id="TIGR00325">
    <property type="entry name" value="lpxC"/>
    <property type="match status" value="1"/>
</dbReference>
<evidence type="ECO:0000313" key="14">
    <source>
        <dbReference type="EMBL" id="OCH97843.1"/>
    </source>
</evidence>
<dbReference type="Pfam" id="PF03331">
    <property type="entry name" value="LpxC"/>
    <property type="match status" value="1"/>
</dbReference>
<comment type="pathway">
    <text evidence="3 12">Glycolipid biosynthesis; lipid IV(A) biosynthesis; lipid IV(A) from (3R)-3-hydroxytetradecanoyl-[acyl-carrier-protein] and UDP-N-acetyl-alpha-D-glucosamine: step 2/6.</text>
</comment>
<dbReference type="GO" id="GO:0046872">
    <property type="term" value="F:metal ion binding"/>
    <property type="evidence" value="ECO:0007669"/>
    <property type="project" value="UniProtKB-KW"/>
</dbReference>
<dbReference type="Proteomes" id="UP000093336">
    <property type="component" value="Unassembled WGS sequence"/>
</dbReference>
<dbReference type="Gene3D" id="3.30.1700.10">
    <property type="entry name" value="lpxc deacetylase, domain 2"/>
    <property type="match status" value="1"/>
</dbReference>
<keyword evidence="10 12" id="KW-0443">Lipid metabolism</keyword>
<keyword evidence="16" id="KW-1185">Reference proteome</keyword>
<evidence type="ECO:0000256" key="8">
    <source>
        <dbReference type="ARBA" id="ARBA00022801"/>
    </source>
</evidence>
<protein>
    <recommendedName>
        <fullName evidence="4 12">UDP-3-O-acyl-N-acetylglucosamine deacetylase</fullName>
        <shortName evidence="12">UDP-3-O-acyl-GlcNAc deacetylase</shortName>
        <ecNumber evidence="4 12">3.5.1.108</ecNumber>
    </recommendedName>
    <alternativeName>
        <fullName evidence="12">UDP-3-O-[R-3-hydroxymyristoyl]-N-acetylglucosamine deacetylase</fullName>
    </alternativeName>
</protein>
<dbReference type="GO" id="GO:0016020">
    <property type="term" value="C:membrane"/>
    <property type="evidence" value="ECO:0007669"/>
    <property type="project" value="GOC"/>
</dbReference>